<dbReference type="SUPFAM" id="SSF47364">
    <property type="entry name" value="Domain of the SRP/SRP receptor G-proteins"/>
    <property type="match status" value="1"/>
</dbReference>
<proteinExistence type="inferred from homology"/>
<comment type="similarity">
    <text evidence="9">Belongs to the GTP-binding SRP family. FtsY subfamily.</text>
</comment>
<evidence type="ECO:0000256" key="6">
    <source>
        <dbReference type="ARBA" id="ARBA00023136"/>
    </source>
</evidence>
<feature type="domain" description="SRP54-type proteins GTP-binding" evidence="12">
    <location>
        <begin position="408"/>
        <end position="421"/>
    </location>
</feature>
<dbReference type="Pfam" id="PF02881">
    <property type="entry name" value="SRP54_N"/>
    <property type="match status" value="1"/>
</dbReference>
<dbReference type="SMART" id="SM00962">
    <property type="entry name" value="SRP54"/>
    <property type="match status" value="1"/>
</dbReference>
<dbReference type="GO" id="GO:0005525">
    <property type="term" value="F:GTP binding"/>
    <property type="evidence" value="ECO:0007669"/>
    <property type="project" value="UniProtKB-UniRule"/>
</dbReference>
<reference evidence="13 14" key="1">
    <citation type="journal article" date="2018" name="Int. J. Syst. Evol. Microbiol.">
        <title>Bifidobacterium catulorum sp. nov., a novel taxon from the faeces of the baby common marmoset (Callithrix jacchus).</title>
        <authorList>
            <person name="Modesto M."/>
            <person name="Michelini S."/>
            <person name="Oki K."/>
            <person name="Biavati B."/>
            <person name="Watanabe K."/>
            <person name="Mattarelli P."/>
        </authorList>
    </citation>
    <scope>NUCLEOTIDE SEQUENCE [LARGE SCALE GENOMIC DNA]</scope>
    <source>
        <strain evidence="13 14">MRM 8.19</strain>
    </source>
</reference>
<dbReference type="GO" id="GO:0005886">
    <property type="term" value="C:plasma membrane"/>
    <property type="evidence" value="ECO:0007669"/>
    <property type="project" value="UniProtKB-SubCell"/>
</dbReference>
<evidence type="ECO:0000259" key="12">
    <source>
        <dbReference type="PROSITE" id="PS00300"/>
    </source>
</evidence>
<evidence type="ECO:0000256" key="2">
    <source>
        <dbReference type="ARBA" id="ARBA00022490"/>
    </source>
</evidence>
<feature type="binding site" evidence="9">
    <location>
        <begin position="242"/>
        <end position="249"/>
    </location>
    <ligand>
        <name>GTP</name>
        <dbReference type="ChEBI" id="CHEBI:37565"/>
    </ligand>
</feature>
<dbReference type="InterPro" id="IPR004390">
    <property type="entry name" value="SR_rcpt_FtsY"/>
</dbReference>
<dbReference type="GO" id="GO:0005047">
    <property type="term" value="F:signal recognition particle binding"/>
    <property type="evidence" value="ECO:0007669"/>
    <property type="project" value="TreeGrafter"/>
</dbReference>
<dbReference type="NCBIfam" id="TIGR00064">
    <property type="entry name" value="ftsY"/>
    <property type="match status" value="1"/>
</dbReference>
<name>A0A2U2MR81_9BIFI</name>
<dbReference type="HAMAP" id="MF_00920">
    <property type="entry name" value="FtsY"/>
    <property type="match status" value="1"/>
</dbReference>
<feature type="compositionally biased region" description="Acidic residues" evidence="10">
    <location>
        <begin position="83"/>
        <end position="97"/>
    </location>
</feature>
<dbReference type="InterPro" id="IPR000897">
    <property type="entry name" value="SRP54_GTPase_dom"/>
</dbReference>
<dbReference type="GO" id="GO:0006614">
    <property type="term" value="P:SRP-dependent cotranslational protein targeting to membrane"/>
    <property type="evidence" value="ECO:0007669"/>
    <property type="project" value="InterPro"/>
</dbReference>
<dbReference type="InterPro" id="IPR036225">
    <property type="entry name" value="SRP/SRP_N"/>
</dbReference>
<dbReference type="PANTHER" id="PTHR43134">
    <property type="entry name" value="SIGNAL RECOGNITION PARTICLE RECEPTOR SUBUNIT ALPHA"/>
    <property type="match status" value="1"/>
</dbReference>
<keyword evidence="1 9" id="KW-1003">Cell membrane</keyword>
<keyword evidence="6 9" id="KW-0472">Membrane</keyword>
<dbReference type="PROSITE" id="PS00300">
    <property type="entry name" value="SRP54"/>
    <property type="match status" value="1"/>
</dbReference>
<keyword evidence="14" id="KW-1185">Reference proteome</keyword>
<dbReference type="SMART" id="SM00963">
    <property type="entry name" value="SRP54_N"/>
    <property type="match status" value="1"/>
</dbReference>
<dbReference type="PANTHER" id="PTHR43134:SF1">
    <property type="entry name" value="SIGNAL RECOGNITION PARTICLE RECEPTOR SUBUNIT ALPHA"/>
    <property type="match status" value="1"/>
</dbReference>
<dbReference type="InterPro" id="IPR027417">
    <property type="entry name" value="P-loop_NTPase"/>
</dbReference>
<keyword evidence="3 9" id="KW-0547">Nucleotide-binding</keyword>
<protein>
    <recommendedName>
        <fullName evidence="9">Signal recognition particle receptor FtsY</fullName>
        <shortName evidence="9">SRP receptor</shortName>
        <ecNumber evidence="9">3.6.5.4</ecNumber>
    </recommendedName>
</protein>
<evidence type="ECO:0000313" key="13">
    <source>
        <dbReference type="EMBL" id="PWG59343.1"/>
    </source>
</evidence>
<feature type="compositionally biased region" description="Low complexity" evidence="10">
    <location>
        <begin position="105"/>
        <end position="114"/>
    </location>
</feature>
<evidence type="ECO:0000256" key="7">
    <source>
        <dbReference type="ARBA" id="ARBA00023170"/>
    </source>
</evidence>
<dbReference type="EMBL" id="QFFN01000025">
    <property type="protein sequence ID" value="PWG59343.1"/>
    <property type="molecule type" value="Genomic_DNA"/>
</dbReference>
<dbReference type="GO" id="GO:0003924">
    <property type="term" value="F:GTPase activity"/>
    <property type="evidence" value="ECO:0007669"/>
    <property type="project" value="UniProtKB-UniRule"/>
</dbReference>
<dbReference type="InterPro" id="IPR042101">
    <property type="entry name" value="SRP54_N_sf"/>
</dbReference>
<evidence type="ECO:0000256" key="9">
    <source>
        <dbReference type="HAMAP-Rule" id="MF_00920"/>
    </source>
</evidence>
<keyword evidence="11" id="KW-1133">Transmembrane helix</keyword>
<accession>A0A2U2MR81</accession>
<feature type="compositionally biased region" description="Low complexity" evidence="10">
    <location>
        <begin position="52"/>
        <end position="73"/>
    </location>
</feature>
<keyword evidence="2 9" id="KW-0963">Cytoplasm</keyword>
<comment type="subunit">
    <text evidence="9">Part of the signal recognition particle protein translocation system, which is composed of SRP and FtsY.</text>
</comment>
<keyword evidence="11" id="KW-0812">Transmembrane</keyword>
<evidence type="ECO:0000256" key="4">
    <source>
        <dbReference type="ARBA" id="ARBA00022801"/>
    </source>
</evidence>
<dbReference type="EC" id="3.6.5.4" evidence="9"/>
<feature type="binding site" evidence="9">
    <location>
        <begin position="387"/>
        <end position="390"/>
    </location>
    <ligand>
        <name>GTP</name>
        <dbReference type="ChEBI" id="CHEBI:37565"/>
    </ligand>
</feature>
<dbReference type="Proteomes" id="UP000245753">
    <property type="component" value="Unassembled WGS sequence"/>
</dbReference>
<comment type="function">
    <text evidence="9">Involved in targeting and insertion of nascent membrane proteins into the cytoplasmic membrane. Acts as a receptor for the complex formed by the signal recognition particle (SRP) and the ribosome-nascent chain (RNC).</text>
</comment>
<feature type="region of interest" description="Disordered" evidence="10">
    <location>
        <begin position="27"/>
        <end position="129"/>
    </location>
</feature>
<evidence type="ECO:0000256" key="10">
    <source>
        <dbReference type="SAM" id="MobiDB-lite"/>
    </source>
</evidence>
<dbReference type="SMART" id="SM00382">
    <property type="entry name" value="AAA"/>
    <property type="match status" value="1"/>
</dbReference>
<dbReference type="AlphaFoldDB" id="A0A2U2MR81"/>
<organism evidence="13 14">
    <name type="scientific">Bifidobacterium catulorum</name>
    <dbReference type="NCBI Taxonomy" id="1630173"/>
    <lineage>
        <taxon>Bacteria</taxon>
        <taxon>Bacillati</taxon>
        <taxon>Actinomycetota</taxon>
        <taxon>Actinomycetes</taxon>
        <taxon>Bifidobacteriales</taxon>
        <taxon>Bifidobacteriaceae</taxon>
        <taxon>Bifidobacterium</taxon>
    </lineage>
</organism>
<keyword evidence="7 9" id="KW-0675">Receptor</keyword>
<dbReference type="FunFam" id="3.40.50.300:FF:000053">
    <property type="entry name" value="Signal recognition particle receptor FtsY"/>
    <property type="match status" value="1"/>
</dbReference>
<evidence type="ECO:0000313" key="14">
    <source>
        <dbReference type="Proteomes" id="UP000245753"/>
    </source>
</evidence>
<feature type="binding site" evidence="9">
    <location>
        <begin position="325"/>
        <end position="329"/>
    </location>
    <ligand>
        <name>GTP</name>
        <dbReference type="ChEBI" id="CHEBI:37565"/>
    </ligand>
</feature>
<comment type="subcellular location">
    <subcellularLocation>
        <location evidence="9">Cell membrane</location>
        <topology evidence="9">Peripheral membrane protein</topology>
        <orientation evidence="9">Cytoplasmic side</orientation>
    </subcellularLocation>
    <subcellularLocation>
        <location evidence="9">Cytoplasm</location>
    </subcellularLocation>
</comment>
<evidence type="ECO:0000256" key="5">
    <source>
        <dbReference type="ARBA" id="ARBA00023134"/>
    </source>
</evidence>
<comment type="catalytic activity">
    <reaction evidence="8 9">
        <text>GTP + H2O = GDP + phosphate + H(+)</text>
        <dbReference type="Rhea" id="RHEA:19669"/>
        <dbReference type="ChEBI" id="CHEBI:15377"/>
        <dbReference type="ChEBI" id="CHEBI:15378"/>
        <dbReference type="ChEBI" id="CHEBI:37565"/>
        <dbReference type="ChEBI" id="CHEBI:43474"/>
        <dbReference type="ChEBI" id="CHEBI:58189"/>
        <dbReference type="EC" id="3.6.5.4"/>
    </reaction>
</comment>
<sequence>MDSMTLLIIGIVAVVVIAAIIAVAVGKSRKSGAADGTQREAGVSGGSDAAVEEPPAAKTPETAEAEGAAAAEGQEPEPKESGEPVEAEAGDTSETEPAESAATGPAPEESAPVAEPEPEPAPAKPEPAASRLTRLKSRLANSANPFGKALFAILTKDNLSEADWEDVEDTLLLADVGAEASEQLVEELRKDARVNDEKTPEAVRGLLREKLLDLVGRNMDRSLVASRPRPEDAGPSVIIMVGVNGTGKTTTAGKLARLFVAEDKKVVMGAADTFRAAAADQLETWGNRVGVPVVRSDKDGADPASVAFEAAKTAKDTNADVLIIDTAGRLQNKSNLMDELGKIRRVTEKTLPVDEVLLVLDATTGQNGMTQAKVFAEVIGITGIVLTKLDGSAKGGIVISVQKELGVPVKLIGLGEGPDDLAPFDPEGFVDGILG</sequence>
<evidence type="ECO:0000256" key="3">
    <source>
        <dbReference type="ARBA" id="ARBA00022741"/>
    </source>
</evidence>
<dbReference type="Gene3D" id="3.40.50.300">
    <property type="entry name" value="P-loop containing nucleotide triphosphate hydrolases"/>
    <property type="match status" value="1"/>
</dbReference>
<dbReference type="RefSeq" id="WP_109137796.1">
    <property type="nucleotide sequence ID" value="NZ_QFFN01000025.1"/>
</dbReference>
<dbReference type="Pfam" id="PF00448">
    <property type="entry name" value="SRP54"/>
    <property type="match status" value="1"/>
</dbReference>
<feature type="transmembrane region" description="Helical" evidence="11">
    <location>
        <begin position="6"/>
        <end position="25"/>
    </location>
</feature>
<keyword evidence="4 9" id="KW-0378">Hydrolase</keyword>
<evidence type="ECO:0000256" key="11">
    <source>
        <dbReference type="SAM" id="Phobius"/>
    </source>
</evidence>
<evidence type="ECO:0000256" key="1">
    <source>
        <dbReference type="ARBA" id="ARBA00022475"/>
    </source>
</evidence>
<dbReference type="GO" id="GO:0005737">
    <property type="term" value="C:cytoplasm"/>
    <property type="evidence" value="ECO:0007669"/>
    <property type="project" value="UniProtKB-SubCell"/>
</dbReference>
<dbReference type="InterPro" id="IPR013822">
    <property type="entry name" value="Signal_recog_particl_SRP54_hlx"/>
</dbReference>
<comment type="caution">
    <text evidence="13">The sequence shown here is derived from an EMBL/GenBank/DDBJ whole genome shotgun (WGS) entry which is preliminary data.</text>
</comment>
<evidence type="ECO:0000256" key="8">
    <source>
        <dbReference type="ARBA" id="ARBA00048027"/>
    </source>
</evidence>
<dbReference type="InterPro" id="IPR003593">
    <property type="entry name" value="AAA+_ATPase"/>
</dbReference>
<gene>
    <name evidence="9" type="primary">ftsY</name>
    <name evidence="13" type="ORF">DF200_08230</name>
</gene>
<dbReference type="SUPFAM" id="SSF52540">
    <property type="entry name" value="P-loop containing nucleoside triphosphate hydrolases"/>
    <property type="match status" value="1"/>
</dbReference>
<dbReference type="Gene3D" id="1.20.120.140">
    <property type="entry name" value="Signal recognition particle SRP54, nucleotide-binding domain"/>
    <property type="match status" value="1"/>
</dbReference>
<dbReference type="OrthoDB" id="9804720at2"/>
<keyword evidence="5 9" id="KW-0342">GTP-binding</keyword>